<accession>A0A2T0B530</accession>
<dbReference type="AlphaFoldDB" id="A0A2T0B530"/>
<dbReference type="OrthoDB" id="2051323at2"/>
<reference evidence="1 2" key="1">
    <citation type="submission" date="2018-03" db="EMBL/GenBank/DDBJ databases">
        <title>Genome sequence of Clostridium liquoris DSM 100320.</title>
        <authorList>
            <person name="Poehlein A."/>
            <person name="Daniel R."/>
        </authorList>
    </citation>
    <scope>NUCLEOTIDE SEQUENCE [LARGE SCALE GENOMIC DNA]</scope>
    <source>
        <strain evidence="1 2">DSM 100320</strain>
    </source>
</reference>
<evidence type="ECO:0000313" key="2">
    <source>
        <dbReference type="Proteomes" id="UP000239706"/>
    </source>
</evidence>
<organism evidence="1 2">
    <name type="scientific">Clostridium liquoris</name>
    <dbReference type="NCBI Taxonomy" id="1289519"/>
    <lineage>
        <taxon>Bacteria</taxon>
        <taxon>Bacillati</taxon>
        <taxon>Bacillota</taxon>
        <taxon>Clostridia</taxon>
        <taxon>Eubacteriales</taxon>
        <taxon>Clostridiaceae</taxon>
        <taxon>Clostridium</taxon>
    </lineage>
</organism>
<keyword evidence="2" id="KW-1185">Reference proteome</keyword>
<gene>
    <name evidence="1" type="ORF">CLLI_12090</name>
</gene>
<dbReference type="Proteomes" id="UP000239706">
    <property type="component" value="Unassembled WGS sequence"/>
</dbReference>
<dbReference type="EMBL" id="PVXO01000033">
    <property type="protein sequence ID" value="PRR78989.1"/>
    <property type="molecule type" value="Genomic_DNA"/>
</dbReference>
<sequence length="89" mass="10661">MSIQIYQNLNFKIYKVGHGFIIHNTNKNFQNGHTHVQKYDTCMIMIKLIKHKALPRSHSKYFLESLIRISDDNEYIKRIMKMYLSQDNA</sequence>
<comment type="caution">
    <text evidence="1">The sequence shown here is derived from an EMBL/GenBank/DDBJ whole genome shotgun (WGS) entry which is preliminary data.</text>
</comment>
<dbReference type="RefSeq" id="WP_106063331.1">
    <property type="nucleotide sequence ID" value="NZ_PVXO01000033.1"/>
</dbReference>
<protein>
    <submittedName>
        <fullName evidence="1">Uncharacterized protein</fullName>
    </submittedName>
</protein>
<evidence type="ECO:0000313" key="1">
    <source>
        <dbReference type="EMBL" id="PRR78989.1"/>
    </source>
</evidence>
<name>A0A2T0B530_9CLOT</name>
<proteinExistence type="predicted"/>